<accession>A0A0D2AQC1</accession>
<dbReference type="GeneID" id="27308632"/>
<evidence type="ECO:0000313" key="7">
    <source>
        <dbReference type="EMBL" id="KIW08715.1"/>
    </source>
</evidence>
<feature type="region of interest" description="Disordered" evidence="5">
    <location>
        <begin position="603"/>
        <end position="630"/>
    </location>
</feature>
<dbReference type="RefSeq" id="XP_016218584.1">
    <property type="nucleotide sequence ID" value="XM_016353431.1"/>
</dbReference>
<evidence type="ECO:0000256" key="4">
    <source>
        <dbReference type="ARBA" id="ARBA00022840"/>
    </source>
</evidence>
<feature type="region of interest" description="Disordered" evidence="5">
    <location>
        <begin position="1"/>
        <end position="168"/>
    </location>
</feature>
<evidence type="ECO:0000256" key="2">
    <source>
        <dbReference type="ARBA" id="ARBA00022741"/>
    </source>
</evidence>
<dbReference type="CDD" id="cd00180">
    <property type="entry name" value="PKc"/>
    <property type="match status" value="1"/>
</dbReference>
<keyword evidence="1" id="KW-0808">Transferase</keyword>
<dbReference type="STRING" id="253628.A0A0D2AQC1"/>
<dbReference type="VEuPathDB" id="FungiDB:PV09_00659"/>
<dbReference type="GO" id="GO:0004674">
    <property type="term" value="F:protein serine/threonine kinase activity"/>
    <property type="evidence" value="ECO:0007669"/>
    <property type="project" value="TreeGrafter"/>
</dbReference>
<evidence type="ECO:0000256" key="3">
    <source>
        <dbReference type="ARBA" id="ARBA00022777"/>
    </source>
</evidence>
<dbReference type="InterPro" id="IPR050660">
    <property type="entry name" value="NEK_Ser/Thr_kinase"/>
</dbReference>
<dbReference type="Gene3D" id="1.10.510.10">
    <property type="entry name" value="Transferase(Phosphotransferase) domain 1"/>
    <property type="match status" value="1"/>
</dbReference>
<sequence length="654" mass="73308">MQPYSTWRVPTTSYRNSPPRAQHHPFLTHHSSMLELHDQGWARADSPSTRSSSSSGYEGVITPTASSSEVSTPERVATPKPPPSPPIEFRTQLFGSYSRNPFFKSSRPSPPVSPKSLPSSHVAAESRSPPDSSSRCPTPVAPTPVRPISMNSAGSAPGYRHDSPQSSPVNMLEQVHISPAPPVAKRELNDDFLQPPKIVDNHHRMAAELCKQIPELIKRKNWKYGDMIIQWTIMQPKTALLLWVCGELDVLQKLVVYYELKDSMLPFSETHLKGIVSDPAKMIEEQWKIGILKNLPRDGGHVEFRTQDTVPLQDHGPVGPPMPTTVKTRTKIKFADGFDNLYYVRKRLEVPPDRPRDKTTILNQIKSYQKLEHSSIAKIVASYAQGQVVAFIMPYAEVNLAEFLESELTGSSQSEQILGWIKELAGGLAYIHQRGLEHKNIRPQKILVDVPNNRIFFTVFGVCHPMRKSNSQLFSPYSNEPSYIYAAPEVVAGRDVDAKHSDTFSLGAIFLEMVAFAKGRTIEEMREFRSQRSHDNSFHANLAQVKSYIDVLRTAQISVRNQRKRVAIIEESGNILQVAKGMLNPDPRKRPTMKQAEHYLLRGPGRRQRQPRRNSLGARSEIGPAPTQSSFFNDLASLQAFYGNPSAQSVYGGE</sequence>
<dbReference type="OrthoDB" id="4062651at2759"/>
<dbReference type="InterPro" id="IPR011009">
    <property type="entry name" value="Kinase-like_dom_sf"/>
</dbReference>
<dbReference type="AlphaFoldDB" id="A0A0D2AQC1"/>
<evidence type="ECO:0000313" key="8">
    <source>
        <dbReference type="Proteomes" id="UP000053259"/>
    </source>
</evidence>
<dbReference type="GO" id="GO:0005524">
    <property type="term" value="F:ATP binding"/>
    <property type="evidence" value="ECO:0007669"/>
    <property type="project" value="UniProtKB-KW"/>
</dbReference>
<feature type="compositionally biased region" description="Low complexity" evidence="5">
    <location>
        <begin position="46"/>
        <end position="55"/>
    </location>
</feature>
<keyword evidence="3" id="KW-0418">Kinase</keyword>
<feature type="compositionally biased region" description="Low complexity" evidence="5">
    <location>
        <begin position="114"/>
        <end position="135"/>
    </location>
</feature>
<dbReference type="Proteomes" id="UP000053259">
    <property type="component" value="Unassembled WGS sequence"/>
</dbReference>
<feature type="compositionally biased region" description="Low complexity" evidence="5">
    <location>
        <begin position="98"/>
        <end position="107"/>
    </location>
</feature>
<dbReference type="EMBL" id="KN847530">
    <property type="protein sequence ID" value="KIW08715.1"/>
    <property type="molecule type" value="Genomic_DNA"/>
</dbReference>
<dbReference type="InParanoid" id="A0A0D2AQC1"/>
<feature type="compositionally biased region" description="Polar residues" evidence="5">
    <location>
        <begin position="1"/>
        <end position="16"/>
    </location>
</feature>
<dbReference type="SUPFAM" id="SSF56112">
    <property type="entry name" value="Protein kinase-like (PK-like)"/>
    <property type="match status" value="1"/>
</dbReference>
<dbReference type="PROSITE" id="PS50011">
    <property type="entry name" value="PROTEIN_KINASE_DOM"/>
    <property type="match status" value="1"/>
</dbReference>
<dbReference type="PANTHER" id="PTHR43671:SF106">
    <property type="entry name" value="NIMA-LIKE KINASE"/>
    <property type="match status" value="1"/>
</dbReference>
<name>A0A0D2AQC1_9PEZI</name>
<proteinExistence type="predicted"/>
<organism evidence="7 8">
    <name type="scientific">Verruconis gallopava</name>
    <dbReference type="NCBI Taxonomy" id="253628"/>
    <lineage>
        <taxon>Eukaryota</taxon>
        <taxon>Fungi</taxon>
        <taxon>Dikarya</taxon>
        <taxon>Ascomycota</taxon>
        <taxon>Pezizomycotina</taxon>
        <taxon>Dothideomycetes</taxon>
        <taxon>Pleosporomycetidae</taxon>
        <taxon>Venturiales</taxon>
        <taxon>Sympoventuriaceae</taxon>
        <taxon>Verruconis</taxon>
    </lineage>
</organism>
<evidence type="ECO:0000256" key="5">
    <source>
        <dbReference type="SAM" id="MobiDB-lite"/>
    </source>
</evidence>
<keyword evidence="4" id="KW-0067">ATP-binding</keyword>
<dbReference type="HOGENOM" id="CLU_425888_0_0_1"/>
<feature type="domain" description="Protein kinase" evidence="6">
    <location>
        <begin position="312"/>
        <end position="601"/>
    </location>
</feature>
<keyword evidence="8" id="KW-1185">Reference proteome</keyword>
<dbReference type="PANTHER" id="PTHR43671">
    <property type="entry name" value="SERINE/THREONINE-PROTEIN KINASE NEK"/>
    <property type="match status" value="1"/>
</dbReference>
<protein>
    <recommendedName>
        <fullName evidence="6">Protein kinase domain-containing protein</fullName>
    </recommendedName>
</protein>
<gene>
    <name evidence="7" type="ORF">PV09_00659</name>
</gene>
<dbReference type="Pfam" id="PF00069">
    <property type="entry name" value="Pkinase"/>
    <property type="match status" value="1"/>
</dbReference>
<reference evidence="7 8" key="1">
    <citation type="submission" date="2015-01" db="EMBL/GenBank/DDBJ databases">
        <title>The Genome Sequence of Ochroconis gallopava CBS43764.</title>
        <authorList>
            <consortium name="The Broad Institute Genomics Platform"/>
            <person name="Cuomo C."/>
            <person name="de Hoog S."/>
            <person name="Gorbushina A."/>
            <person name="Stielow B."/>
            <person name="Teixiera M."/>
            <person name="Abouelleil A."/>
            <person name="Chapman S.B."/>
            <person name="Priest M."/>
            <person name="Young S.K."/>
            <person name="Wortman J."/>
            <person name="Nusbaum C."/>
            <person name="Birren B."/>
        </authorList>
    </citation>
    <scope>NUCLEOTIDE SEQUENCE [LARGE SCALE GENOMIC DNA]</scope>
    <source>
        <strain evidence="7 8">CBS 43764</strain>
    </source>
</reference>
<keyword evidence="2" id="KW-0547">Nucleotide-binding</keyword>
<dbReference type="InterPro" id="IPR000719">
    <property type="entry name" value="Prot_kinase_dom"/>
</dbReference>
<evidence type="ECO:0000259" key="6">
    <source>
        <dbReference type="PROSITE" id="PS50011"/>
    </source>
</evidence>
<evidence type="ECO:0000256" key="1">
    <source>
        <dbReference type="ARBA" id="ARBA00022679"/>
    </source>
</evidence>
<dbReference type="SMART" id="SM00220">
    <property type="entry name" value="S_TKc"/>
    <property type="match status" value="1"/>
</dbReference>